<gene>
    <name evidence="1" type="ORF">K435DRAFT_206680</name>
</gene>
<name>A0A4S8LT19_DENBC</name>
<organism evidence="1 2">
    <name type="scientific">Dendrothele bispora (strain CBS 962.96)</name>
    <dbReference type="NCBI Taxonomy" id="1314807"/>
    <lineage>
        <taxon>Eukaryota</taxon>
        <taxon>Fungi</taxon>
        <taxon>Dikarya</taxon>
        <taxon>Basidiomycota</taxon>
        <taxon>Agaricomycotina</taxon>
        <taxon>Agaricomycetes</taxon>
        <taxon>Agaricomycetidae</taxon>
        <taxon>Agaricales</taxon>
        <taxon>Agaricales incertae sedis</taxon>
        <taxon>Dendrothele</taxon>
    </lineage>
</organism>
<sequence>MHLRITSTPTRIYASRYKMCSHAQSPTNYLLTCIYAHNIRASKHMDSLNPWSEVHSPWSFHSRAPSDTGIHGCWMRRSLLTSGYRSQPRMCQKVSSGPKVSMTFAHYTTDHSTDLCPRRESVCDSLLPLLGQTHRSGSEDFDVKNSKVTRKTTGPRQRGKVLRQSDRVKVALSGKIRKQLRCVTKTAATYERNLELKLVLVLSA</sequence>
<keyword evidence="2" id="KW-1185">Reference proteome</keyword>
<evidence type="ECO:0000313" key="2">
    <source>
        <dbReference type="Proteomes" id="UP000297245"/>
    </source>
</evidence>
<dbReference type="Proteomes" id="UP000297245">
    <property type="component" value="Unassembled WGS sequence"/>
</dbReference>
<evidence type="ECO:0000313" key="1">
    <source>
        <dbReference type="EMBL" id="THU92676.1"/>
    </source>
</evidence>
<accession>A0A4S8LT19</accession>
<proteinExistence type="predicted"/>
<protein>
    <submittedName>
        <fullName evidence="1">Uncharacterized protein</fullName>
    </submittedName>
</protein>
<dbReference type="EMBL" id="ML179271">
    <property type="protein sequence ID" value="THU92676.1"/>
    <property type="molecule type" value="Genomic_DNA"/>
</dbReference>
<dbReference type="AlphaFoldDB" id="A0A4S8LT19"/>
<reference evidence="1 2" key="1">
    <citation type="journal article" date="2019" name="Nat. Ecol. Evol.">
        <title>Megaphylogeny resolves global patterns of mushroom evolution.</title>
        <authorList>
            <person name="Varga T."/>
            <person name="Krizsan K."/>
            <person name="Foldi C."/>
            <person name="Dima B."/>
            <person name="Sanchez-Garcia M."/>
            <person name="Sanchez-Ramirez S."/>
            <person name="Szollosi G.J."/>
            <person name="Szarkandi J.G."/>
            <person name="Papp V."/>
            <person name="Albert L."/>
            <person name="Andreopoulos W."/>
            <person name="Angelini C."/>
            <person name="Antonin V."/>
            <person name="Barry K.W."/>
            <person name="Bougher N.L."/>
            <person name="Buchanan P."/>
            <person name="Buyck B."/>
            <person name="Bense V."/>
            <person name="Catcheside P."/>
            <person name="Chovatia M."/>
            <person name="Cooper J."/>
            <person name="Damon W."/>
            <person name="Desjardin D."/>
            <person name="Finy P."/>
            <person name="Geml J."/>
            <person name="Haridas S."/>
            <person name="Hughes K."/>
            <person name="Justo A."/>
            <person name="Karasinski D."/>
            <person name="Kautmanova I."/>
            <person name="Kiss B."/>
            <person name="Kocsube S."/>
            <person name="Kotiranta H."/>
            <person name="LaButti K.M."/>
            <person name="Lechner B.E."/>
            <person name="Liimatainen K."/>
            <person name="Lipzen A."/>
            <person name="Lukacs Z."/>
            <person name="Mihaltcheva S."/>
            <person name="Morgado L.N."/>
            <person name="Niskanen T."/>
            <person name="Noordeloos M.E."/>
            <person name="Ohm R.A."/>
            <person name="Ortiz-Santana B."/>
            <person name="Ovrebo C."/>
            <person name="Racz N."/>
            <person name="Riley R."/>
            <person name="Savchenko A."/>
            <person name="Shiryaev A."/>
            <person name="Soop K."/>
            <person name="Spirin V."/>
            <person name="Szebenyi C."/>
            <person name="Tomsovsky M."/>
            <person name="Tulloss R.E."/>
            <person name="Uehling J."/>
            <person name="Grigoriev I.V."/>
            <person name="Vagvolgyi C."/>
            <person name="Papp T."/>
            <person name="Martin F.M."/>
            <person name="Miettinen O."/>
            <person name="Hibbett D.S."/>
            <person name="Nagy L.G."/>
        </authorList>
    </citation>
    <scope>NUCLEOTIDE SEQUENCE [LARGE SCALE GENOMIC DNA]</scope>
    <source>
        <strain evidence="1 2">CBS 962.96</strain>
    </source>
</reference>